<gene>
    <name evidence="1" type="ORF">LXM26_01395</name>
</gene>
<accession>A0A9X1TBR0</accession>
<name>A0A9X1TBR0_9BACT</name>
<evidence type="ECO:0000313" key="1">
    <source>
        <dbReference type="EMBL" id="MCF0060131.1"/>
    </source>
</evidence>
<reference evidence="1" key="1">
    <citation type="submission" date="2021-12" db="EMBL/GenBank/DDBJ databases">
        <title>Novel species in genus Dyadobacter.</title>
        <authorList>
            <person name="Ma C."/>
        </authorList>
    </citation>
    <scope>NUCLEOTIDE SEQUENCE</scope>
    <source>
        <strain evidence="1">LJ419</strain>
    </source>
</reference>
<sequence length="82" mass="9227">MTDHPVLKEIKEALHNLSGDDETYALLAIFETIHDRAVGDLVCITTRGYLSRFWSGTYTLLEVRMVAPSTSKRTSLQKKTKG</sequence>
<proteinExistence type="predicted"/>
<organism evidence="1 2">
    <name type="scientific">Dyadobacter chenwenxiniae</name>
    <dbReference type="NCBI Taxonomy" id="2906456"/>
    <lineage>
        <taxon>Bacteria</taxon>
        <taxon>Pseudomonadati</taxon>
        <taxon>Bacteroidota</taxon>
        <taxon>Cytophagia</taxon>
        <taxon>Cytophagales</taxon>
        <taxon>Spirosomataceae</taxon>
        <taxon>Dyadobacter</taxon>
    </lineage>
</organism>
<evidence type="ECO:0000313" key="2">
    <source>
        <dbReference type="Proteomes" id="UP001139000"/>
    </source>
</evidence>
<protein>
    <submittedName>
        <fullName evidence="1">Uncharacterized protein</fullName>
    </submittedName>
</protein>
<dbReference type="AlphaFoldDB" id="A0A9X1TBR0"/>
<comment type="caution">
    <text evidence="1">The sequence shown here is derived from an EMBL/GenBank/DDBJ whole genome shotgun (WGS) entry which is preliminary data.</text>
</comment>
<dbReference type="RefSeq" id="WP_234652664.1">
    <property type="nucleotide sequence ID" value="NZ_JAJTTC010000001.1"/>
</dbReference>
<keyword evidence="2" id="KW-1185">Reference proteome</keyword>
<dbReference type="Proteomes" id="UP001139000">
    <property type="component" value="Unassembled WGS sequence"/>
</dbReference>
<dbReference type="EMBL" id="JAJTTC010000001">
    <property type="protein sequence ID" value="MCF0060131.1"/>
    <property type="molecule type" value="Genomic_DNA"/>
</dbReference>